<evidence type="ECO:0000256" key="1">
    <source>
        <dbReference type="SAM" id="Phobius"/>
    </source>
</evidence>
<keyword evidence="1" id="KW-0472">Membrane</keyword>
<sequence length="54" mass="5917">MYPLLWRILPGPKLVKVLELIVLAAIVVAVLFTWVFPAIAPLMPFNANTVGQDG</sequence>
<dbReference type="Proteomes" id="UP000226079">
    <property type="component" value="Unassembled WGS sequence"/>
</dbReference>
<protein>
    <submittedName>
        <fullName evidence="2">Uncharacterized protein</fullName>
    </submittedName>
</protein>
<gene>
    <name evidence="2" type="ORF">ATK74_0185</name>
</gene>
<keyword evidence="1" id="KW-1133">Transmembrane helix</keyword>
<organism evidence="2 3">
    <name type="scientific">Propionicimonas paludicola</name>
    <dbReference type="NCBI Taxonomy" id="185243"/>
    <lineage>
        <taxon>Bacteria</taxon>
        <taxon>Bacillati</taxon>
        <taxon>Actinomycetota</taxon>
        <taxon>Actinomycetes</taxon>
        <taxon>Propionibacteriales</taxon>
        <taxon>Nocardioidaceae</taxon>
        <taxon>Propionicimonas</taxon>
    </lineage>
</organism>
<dbReference type="RefSeq" id="WP_169923675.1">
    <property type="nucleotide sequence ID" value="NZ_PDJC01000001.1"/>
</dbReference>
<comment type="caution">
    <text evidence="2">The sequence shown here is derived from an EMBL/GenBank/DDBJ whole genome shotgun (WGS) entry which is preliminary data.</text>
</comment>
<keyword evidence="3" id="KW-1185">Reference proteome</keyword>
<accession>A0A2A9CNK1</accession>
<dbReference type="AlphaFoldDB" id="A0A2A9CNK1"/>
<evidence type="ECO:0000313" key="2">
    <source>
        <dbReference type="EMBL" id="PFG15665.1"/>
    </source>
</evidence>
<keyword evidence="1" id="KW-0812">Transmembrane</keyword>
<evidence type="ECO:0000313" key="3">
    <source>
        <dbReference type="Proteomes" id="UP000226079"/>
    </source>
</evidence>
<proteinExistence type="predicted"/>
<reference evidence="2 3" key="1">
    <citation type="submission" date="2017-10" db="EMBL/GenBank/DDBJ databases">
        <title>Sequencing the genomes of 1000 actinobacteria strains.</title>
        <authorList>
            <person name="Klenk H.-P."/>
        </authorList>
    </citation>
    <scope>NUCLEOTIDE SEQUENCE [LARGE SCALE GENOMIC DNA]</scope>
    <source>
        <strain evidence="2 3">DSM 15597</strain>
    </source>
</reference>
<feature type="transmembrane region" description="Helical" evidence="1">
    <location>
        <begin position="20"/>
        <end position="40"/>
    </location>
</feature>
<dbReference type="EMBL" id="PDJC01000001">
    <property type="protein sequence ID" value="PFG15665.1"/>
    <property type="molecule type" value="Genomic_DNA"/>
</dbReference>
<name>A0A2A9CNK1_9ACTN</name>